<dbReference type="PANTHER" id="PTHR43652">
    <property type="entry name" value="BASIC AMINO ACID ANTIPORTER YFCC-RELATED"/>
    <property type="match status" value="1"/>
</dbReference>
<protein>
    <recommendedName>
        <fullName evidence="9">Basic amino acid antiporter YfcC</fullName>
    </recommendedName>
</protein>
<evidence type="ECO:0000313" key="8">
    <source>
        <dbReference type="Proteomes" id="UP000886808"/>
    </source>
</evidence>
<gene>
    <name evidence="7" type="ORF">H9746_05675</name>
</gene>
<dbReference type="EMBL" id="DXIE01000033">
    <property type="protein sequence ID" value="HIV62310.1"/>
    <property type="molecule type" value="Genomic_DNA"/>
</dbReference>
<feature type="transmembrane region" description="Helical" evidence="6">
    <location>
        <begin position="238"/>
        <end position="257"/>
    </location>
</feature>
<evidence type="ECO:0000256" key="5">
    <source>
        <dbReference type="ARBA" id="ARBA00023136"/>
    </source>
</evidence>
<feature type="transmembrane region" description="Helical" evidence="6">
    <location>
        <begin position="400"/>
        <end position="422"/>
    </location>
</feature>
<feature type="transmembrane region" description="Helical" evidence="6">
    <location>
        <begin position="20"/>
        <end position="42"/>
    </location>
</feature>
<feature type="transmembrane region" description="Helical" evidence="6">
    <location>
        <begin position="460"/>
        <end position="480"/>
    </location>
</feature>
<dbReference type="Pfam" id="PF03606">
    <property type="entry name" value="DcuC"/>
    <property type="match status" value="1"/>
</dbReference>
<reference evidence="7" key="2">
    <citation type="submission" date="2021-04" db="EMBL/GenBank/DDBJ databases">
        <authorList>
            <person name="Gilroy R."/>
        </authorList>
    </citation>
    <scope>NUCLEOTIDE SEQUENCE</scope>
    <source>
        <strain evidence="7">CHK193-4272</strain>
    </source>
</reference>
<feature type="transmembrane region" description="Helical" evidence="6">
    <location>
        <begin position="429"/>
        <end position="454"/>
    </location>
</feature>
<evidence type="ECO:0000256" key="1">
    <source>
        <dbReference type="ARBA" id="ARBA00004651"/>
    </source>
</evidence>
<dbReference type="PANTHER" id="PTHR43652:SF2">
    <property type="entry name" value="BASIC AMINO ACID ANTIPORTER YFCC-RELATED"/>
    <property type="match status" value="1"/>
</dbReference>
<comment type="subcellular location">
    <subcellularLocation>
        <location evidence="1">Cell membrane</location>
        <topology evidence="1">Multi-pass membrane protein</topology>
    </subcellularLocation>
</comment>
<dbReference type="InterPro" id="IPR051679">
    <property type="entry name" value="DASS-Related_Transporters"/>
</dbReference>
<feature type="transmembrane region" description="Helical" evidence="6">
    <location>
        <begin position="175"/>
        <end position="192"/>
    </location>
</feature>
<accession>A0A9D1TIT6</accession>
<comment type="caution">
    <text evidence="7">The sequence shown here is derived from an EMBL/GenBank/DDBJ whole genome shotgun (WGS) entry which is preliminary data.</text>
</comment>
<feature type="transmembrane region" description="Helical" evidence="6">
    <location>
        <begin position="204"/>
        <end position="226"/>
    </location>
</feature>
<name>A0A9D1TIT6_9FIRM</name>
<evidence type="ECO:0008006" key="9">
    <source>
        <dbReference type="Google" id="ProtNLM"/>
    </source>
</evidence>
<proteinExistence type="predicted"/>
<keyword evidence="4 6" id="KW-1133">Transmembrane helix</keyword>
<keyword evidence="5 6" id="KW-0472">Membrane</keyword>
<organism evidence="7 8">
    <name type="scientific">Candidatus Butyricicoccus avistercoris</name>
    <dbReference type="NCBI Taxonomy" id="2838518"/>
    <lineage>
        <taxon>Bacteria</taxon>
        <taxon>Bacillati</taxon>
        <taxon>Bacillota</taxon>
        <taxon>Clostridia</taxon>
        <taxon>Eubacteriales</taxon>
        <taxon>Butyricicoccaceae</taxon>
        <taxon>Butyricicoccus</taxon>
    </lineage>
</organism>
<keyword evidence="2" id="KW-1003">Cell membrane</keyword>
<evidence type="ECO:0000256" key="2">
    <source>
        <dbReference type="ARBA" id="ARBA00022475"/>
    </source>
</evidence>
<feature type="transmembrane region" description="Helical" evidence="6">
    <location>
        <begin position="360"/>
        <end position="380"/>
    </location>
</feature>
<feature type="transmembrane region" description="Helical" evidence="6">
    <location>
        <begin position="291"/>
        <end position="312"/>
    </location>
</feature>
<feature type="transmembrane region" description="Helical" evidence="6">
    <location>
        <begin position="111"/>
        <end position="131"/>
    </location>
</feature>
<evidence type="ECO:0000256" key="3">
    <source>
        <dbReference type="ARBA" id="ARBA00022692"/>
    </source>
</evidence>
<evidence type="ECO:0000256" key="6">
    <source>
        <dbReference type="SAM" id="Phobius"/>
    </source>
</evidence>
<keyword evidence="3 6" id="KW-0812">Transmembrane</keyword>
<reference evidence="7" key="1">
    <citation type="journal article" date="2021" name="PeerJ">
        <title>Extensive microbial diversity within the chicken gut microbiome revealed by metagenomics and culture.</title>
        <authorList>
            <person name="Gilroy R."/>
            <person name="Ravi A."/>
            <person name="Getino M."/>
            <person name="Pursley I."/>
            <person name="Horton D.L."/>
            <person name="Alikhan N.F."/>
            <person name="Baker D."/>
            <person name="Gharbi K."/>
            <person name="Hall N."/>
            <person name="Watson M."/>
            <person name="Adriaenssens E.M."/>
            <person name="Foster-Nyarko E."/>
            <person name="Jarju S."/>
            <person name="Secka A."/>
            <person name="Antonio M."/>
            <person name="Oren A."/>
            <person name="Chaudhuri R.R."/>
            <person name="La Ragione R."/>
            <person name="Hildebrand F."/>
            <person name="Pallen M.J."/>
        </authorList>
    </citation>
    <scope>NUCLEOTIDE SEQUENCE</scope>
    <source>
        <strain evidence="7">CHK193-4272</strain>
    </source>
</reference>
<feature type="transmembrane region" description="Helical" evidence="6">
    <location>
        <begin position="492"/>
        <end position="512"/>
    </location>
</feature>
<dbReference type="AlphaFoldDB" id="A0A9D1TIT6"/>
<dbReference type="InterPro" id="IPR018385">
    <property type="entry name" value="C4_dicarb_anaerob_car-like"/>
</dbReference>
<feature type="transmembrane region" description="Helical" evidence="6">
    <location>
        <begin position="318"/>
        <end position="339"/>
    </location>
</feature>
<feature type="transmembrane region" description="Helical" evidence="6">
    <location>
        <begin position="151"/>
        <end position="169"/>
    </location>
</feature>
<sequence length="513" mass="56314">MNEKNNKNKPKKEKNIIQILHPFVVIFGAVLFAMLLTFVVPLGRYEVKEVSYVLDGVQQSSKMVDANSFRYVLDEDGQKVVYPAPLFGVSAHKELGIMNVMFAGLRGSTQAAGTVGLIPFLLVIGGSFGILMRTGVIDQVILRVAKRTEDFVMLIPPILFFICSLSGALFGFTEYIIPITMIFIPMIIAMDFDAITGVICTYGAVQIGTAFSWTASSNLIMVQTLAGVPIESGQKFRVISWFVITVLCIIYVTIRAWKIHTGSKKAISYKNDSLLRGKIKNIRDRKMPYGVGSRLVMITVLMSFIWLIWGIAFKEYSLFEIASIFFTMAIVVGAIGTFYHLNGMQFADIPKAFQSGAADFLGAVIAIGMAQGMVLLLGGIDPTAASVLNTLLHWVVRVLSYVPSILAAWVMYGFQFVFNFFVPNNSGQAALTIPIMAPLAESLGVSRQISILAFQLGTGLSHLIMPTSGALIGVLAISHVSWGEWIRSQWKCILFIFIIGFIILGTGIMINYA</sequence>
<dbReference type="Proteomes" id="UP000886808">
    <property type="component" value="Unassembled WGS sequence"/>
</dbReference>
<dbReference type="GO" id="GO:0005886">
    <property type="term" value="C:plasma membrane"/>
    <property type="evidence" value="ECO:0007669"/>
    <property type="project" value="UniProtKB-SubCell"/>
</dbReference>
<evidence type="ECO:0000256" key="4">
    <source>
        <dbReference type="ARBA" id="ARBA00022989"/>
    </source>
</evidence>
<evidence type="ECO:0000313" key="7">
    <source>
        <dbReference type="EMBL" id="HIV62310.1"/>
    </source>
</evidence>